<dbReference type="SUPFAM" id="SSF75304">
    <property type="entry name" value="Amidase signature (AS) enzymes"/>
    <property type="match status" value="1"/>
</dbReference>
<sequence length="957" mass="104614">MTDRSIAGSEQLPFEGKSNWCNELPYAKAKPPRPSAAAKKNTPKHASDSPEPLPVHPFLTTYRAAMMVITCVAILAVDFRIFPRRFAKAENWGTSLMDLGVGSFVFSSGVVSARSILKGRNSHSKKAGLWQRLAASARHSIPLLVLGLVRLYSVKGLDYAEHVTEYGVHWNFFFTLGLLPPFVEIFDALAAIIPSYEILSLGIVVLYQVALESTDLKSYILVSPRGPDLLSKNREGVFSFLGYLAIFLTGRAIGIRIIPRGTSASRSPQQARKSVLISLGLQTLVWTTLFVFNSTHAMGLGAGIPVSRRLANMPYVLWVSAFNNAQLFLFCLLESTFFPSIHRETGKDGELERTSFATSRIMTAFNKNGLALFLVANLLTGAVNLSVPTLDVTTAHAMVVLIAYVAMITGVALALDRANIKLSLYFWRNAGFDIIHDIPHLKQYPARYDPTVIPILENKPEIPSSPAELPIPSQRRNGPSGYYTSADYHALYKSGELKPLAVAETLMPLIRRDAETPGKHSVAFLDSQVERVRAAAEASTKRYKDGKPLGPLDGIPVVVKDEVHIEGYRRTLGSKLDFTGEFTGTSWCVKKWEEAGAIIVGKTTMHELGLGKPCLQYRYRCLAPIALGADGGGSIRIPSSFCGIWGLKPSHGRISGTPTVSLAQTVGVYGPMAASIDDLALAYRIMAAPAPAEQDPSSASFPDPLTTLQVWSSKPRTKTIGIARDWIDRAEPPVRAVFDRALDFYRKQGYEVIDITIPYLPEGQRAHILTIMTEIASGLTPDQVGKLSAPNKVLVSMGMWQISGQDFLASQRLRSIIMSHLAYLFGKHPGLLILTPTTPIPGWRINGEADLSRGLSDGKSSVRNMEYVWLANFTGCPAINCPAGYVQDTRVPVGLMAMGEWGTEEDLIAFARDGEAILDLSENQLATKEHLGEQSTGLRIPYGEGSLWEDVIASARQ</sequence>
<keyword evidence="7 11" id="KW-0812">Transmembrane</keyword>
<evidence type="ECO:0000256" key="2">
    <source>
        <dbReference type="ARBA" id="ARBA00004477"/>
    </source>
</evidence>
<feature type="transmembrane region" description="Helical" evidence="11">
    <location>
        <begin position="275"/>
        <end position="295"/>
    </location>
</feature>
<organism evidence="13 14">
    <name type="scientific">Aspergillus oryzae</name>
    <name type="common">Yellow koji mold</name>
    <dbReference type="NCBI Taxonomy" id="5062"/>
    <lineage>
        <taxon>Eukaryota</taxon>
        <taxon>Fungi</taxon>
        <taxon>Dikarya</taxon>
        <taxon>Ascomycota</taxon>
        <taxon>Pezizomycotina</taxon>
        <taxon>Eurotiomycetes</taxon>
        <taxon>Eurotiomycetidae</taxon>
        <taxon>Eurotiales</taxon>
        <taxon>Aspergillaceae</taxon>
        <taxon>Aspergillus</taxon>
        <taxon>Aspergillus subgen. Circumdati</taxon>
    </lineage>
</organism>
<keyword evidence="6" id="KW-0337">GPI-anchor biosynthesis</keyword>
<evidence type="ECO:0000256" key="1">
    <source>
        <dbReference type="ARBA" id="ARBA00002531"/>
    </source>
</evidence>
<feature type="transmembrane region" description="Helical" evidence="11">
    <location>
        <begin position="393"/>
        <end position="415"/>
    </location>
</feature>
<dbReference type="EMBL" id="BSYA01000018">
    <property type="protein sequence ID" value="GMG25438.1"/>
    <property type="molecule type" value="Genomic_DNA"/>
</dbReference>
<dbReference type="AlphaFoldDB" id="A0AAN4YFK2"/>
<accession>A0AAN4YFK2</accession>
<evidence type="ECO:0000256" key="10">
    <source>
        <dbReference type="SAM" id="MobiDB-lite"/>
    </source>
</evidence>
<gene>
    <name evidence="13" type="ORF">Aory04_000248400</name>
</gene>
<dbReference type="InterPro" id="IPR009447">
    <property type="entry name" value="PIGW/GWT1"/>
</dbReference>
<feature type="transmembrane region" description="Helical" evidence="11">
    <location>
        <begin position="64"/>
        <end position="83"/>
    </location>
</feature>
<evidence type="ECO:0000256" key="4">
    <source>
        <dbReference type="ARBA" id="ARBA00007559"/>
    </source>
</evidence>
<reference evidence="13" key="1">
    <citation type="submission" date="2023-04" db="EMBL/GenBank/DDBJ databases">
        <title>Aspergillus oryzae NBRC 4228.</title>
        <authorList>
            <person name="Ichikawa N."/>
            <person name="Sato H."/>
            <person name="Tonouchi N."/>
        </authorList>
    </citation>
    <scope>NUCLEOTIDE SEQUENCE</scope>
    <source>
        <strain evidence="13">NBRC 4228</strain>
    </source>
</reference>
<dbReference type="InterPro" id="IPR036928">
    <property type="entry name" value="AS_sf"/>
</dbReference>
<comment type="caution">
    <text evidence="13">The sequence shown here is derived from an EMBL/GenBank/DDBJ whole genome shotgun (WGS) entry which is preliminary data.</text>
</comment>
<protein>
    <recommendedName>
        <fullName evidence="5">GPI-anchored wall transfer protein 1</fullName>
    </recommendedName>
</protein>
<proteinExistence type="inferred from homology"/>
<feature type="transmembrane region" description="Helical" evidence="11">
    <location>
        <begin position="236"/>
        <end position="254"/>
    </location>
</feature>
<feature type="domain" description="Amidase" evidence="12">
    <location>
        <begin position="523"/>
        <end position="616"/>
    </location>
</feature>
<evidence type="ECO:0000256" key="8">
    <source>
        <dbReference type="ARBA" id="ARBA00022989"/>
    </source>
</evidence>
<evidence type="ECO:0000256" key="7">
    <source>
        <dbReference type="ARBA" id="ARBA00022692"/>
    </source>
</evidence>
<dbReference type="GO" id="GO:0072659">
    <property type="term" value="P:protein localization to plasma membrane"/>
    <property type="evidence" value="ECO:0007669"/>
    <property type="project" value="TreeGrafter"/>
</dbReference>
<dbReference type="Pfam" id="PF06423">
    <property type="entry name" value="GWT1"/>
    <property type="match status" value="1"/>
</dbReference>
<dbReference type="InterPro" id="IPR023631">
    <property type="entry name" value="Amidase_dom"/>
</dbReference>
<evidence type="ECO:0000256" key="11">
    <source>
        <dbReference type="SAM" id="Phobius"/>
    </source>
</evidence>
<dbReference type="GO" id="GO:0032216">
    <property type="term" value="F:glucosaminyl-phosphatidylinositol O-acyltransferase activity"/>
    <property type="evidence" value="ECO:0007669"/>
    <property type="project" value="TreeGrafter"/>
</dbReference>
<comment type="pathway">
    <text evidence="3">Glycolipid biosynthesis; glycosylphosphatidylinositol-anchor biosynthesis.</text>
</comment>
<evidence type="ECO:0000256" key="5">
    <source>
        <dbReference type="ARBA" id="ARBA00014495"/>
    </source>
</evidence>
<feature type="region of interest" description="Disordered" evidence="10">
    <location>
        <begin position="25"/>
        <end position="51"/>
    </location>
</feature>
<dbReference type="Pfam" id="PF01425">
    <property type="entry name" value="Amidase"/>
    <property type="match status" value="2"/>
</dbReference>
<feature type="compositionally biased region" description="Low complexity" evidence="10">
    <location>
        <begin position="25"/>
        <end position="40"/>
    </location>
</feature>
<dbReference type="Gene3D" id="3.90.1300.10">
    <property type="entry name" value="Amidase signature (AS) domain"/>
    <property type="match status" value="1"/>
</dbReference>
<comment type="similarity">
    <text evidence="4">Belongs to the PIGW family.</text>
</comment>
<evidence type="ECO:0000259" key="12">
    <source>
        <dbReference type="Pfam" id="PF01425"/>
    </source>
</evidence>
<evidence type="ECO:0000256" key="9">
    <source>
        <dbReference type="ARBA" id="ARBA00023136"/>
    </source>
</evidence>
<evidence type="ECO:0000256" key="3">
    <source>
        <dbReference type="ARBA" id="ARBA00004687"/>
    </source>
</evidence>
<dbReference type="PANTHER" id="PTHR20661:SF0">
    <property type="entry name" value="PHOSPHATIDYLINOSITOL-GLYCAN BIOSYNTHESIS CLASS W PROTEIN"/>
    <property type="match status" value="1"/>
</dbReference>
<comment type="subcellular location">
    <subcellularLocation>
        <location evidence="2">Endoplasmic reticulum membrane</location>
        <topology evidence="2">Multi-pass membrane protein</topology>
    </subcellularLocation>
</comment>
<dbReference type="PANTHER" id="PTHR20661">
    <property type="entry name" value="PHOSPHATIDYLINOSITOL-GLYCAN BIOSYNTHESIS CLASS W PROTEIN"/>
    <property type="match status" value="1"/>
</dbReference>
<feature type="transmembrane region" description="Helical" evidence="11">
    <location>
        <begin position="369"/>
        <end position="387"/>
    </location>
</feature>
<evidence type="ECO:0000313" key="14">
    <source>
        <dbReference type="Proteomes" id="UP001165205"/>
    </source>
</evidence>
<dbReference type="GO" id="GO:0005789">
    <property type="term" value="C:endoplasmic reticulum membrane"/>
    <property type="evidence" value="ECO:0007669"/>
    <property type="project" value="UniProtKB-SubCell"/>
</dbReference>
<comment type="function">
    <text evidence="1">Probable acetyltransferase, which acetylates the inositol ring of phosphatidylinositol during biosynthesis of GPI-anchor.</text>
</comment>
<dbReference type="Proteomes" id="UP001165205">
    <property type="component" value="Unassembled WGS sequence"/>
</dbReference>
<evidence type="ECO:0000256" key="6">
    <source>
        <dbReference type="ARBA" id="ARBA00022502"/>
    </source>
</evidence>
<name>A0AAN4YFK2_ASPOZ</name>
<feature type="domain" description="Amidase" evidence="12">
    <location>
        <begin position="622"/>
        <end position="907"/>
    </location>
</feature>
<keyword evidence="9 11" id="KW-0472">Membrane</keyword>
<dbReference type="GO" id="GO:0006506">
    <property type="term" value="P:GPI anchor biosynthetic process"/>
    <property type="evidence" value="ECO:0007669"/>
    <property type="project" value="UniProtKB-KW"/>
</dbReference>
<evidence type="ECO:0000313" key="13">
    <source>
        <dbReference type="EMBL" id="GMG25438.1"/>
    </source>
</evidence>
<feature type="transmembrane region" description="Helical" evidence="11">
    <location>
        <begin position="198"/>
        <end position="216"/>
    </location>
</feature>
<keyword evidence="8 11" id="KW-1133">Transmembrane helix</keyword>